<dbReference type="EMBL" id="SNRY01000110">
    <property type="protein sequence ID" value="KAA6346982.1"/>
    <property type="molecule type" value="Genomic_DNA"/>
</dbReference>
<dbReference type="EMBL" id="SNRY01000110">
    <property type="protein sequence ID" value="KAA6347001.1"/>
    <property type="molecule type" value="Genomic_DNA"/>
</dbReference>
<reference evidence="1" key="1">
    <citation type="submission" date="2019-03" db="EMBL/GenBank/DDBJ databases">
        <title>Single cell metagenomics reveals metabolic interactions within the superorganism composed of flagellate Streblomastix strix and complex community of Bacteroidetes bacteria on its surface.</title>
        <authorList>
            <person name="Treitli S.C."/>
            <person name="Kolisko M."/>
            <person name="Husnik F."/>
            <person name="Keeling P."/>
            <person name="Hampl V."/>
        </authorList>
    </citation>
    <scope>NUCLEOTIDE SEQUENCE</scope>
    <source>
        <strain evidence="1">STM</strain>
    </source>
</reference>
<gene>
    <name evidence="1" type="ORF">EZS27_005516</name>
    <name evidence="2" type="ORF">EZS27_005535</name>
</gene>
<accession>A0A5J4SMQ0</accession>
<sequence length="266" mass="30287">MAKSTQITKLLTVEQMEFLKYLDNEEIQLFTLDIVRDFNGRGTKTLNEIIENLVRKGFLCRLERGKYCRNTFRDEHVIGTFIVPDGTIAYWSALNLYGLTEQFSNTIFVQTTLKKSPVTVMGTHYRFIKIGAQKRTGISCNGYGNYKYPVTNVEKTIADCFDLPQYSGGYAELIRAFAQATPNADKLTDYCKAINNIAAIKRIGFLAELLEKKGLETFVAFARTKANRTYNLFDPFGSRKGETVSDWSLRLNISREAIKAIIQNPY</sequence>
<evidence type="ECO:0008006" key="3">
    <source>
        <dbReference type="Google" id="ProtNLM"/>
    </source>
</evidence>
<evidence type="ECO:0000313" key="1">
    <source>
        <dbReference type="EMBL" id="KAA6346982.1"/>
    </source>
</evidence>
<evidence type="ECO:0000313" key="2">
    <source>
        <dbReference type="EMBL" id="KAA6347001.1"/>
    </source>
</evidence>
<organism evidence="1">
    <name type="scientific">termite gut metagenome</name>
    <dbReference type="NCBI Taxonomy" id="433724"/>
    <lineage>
        <taxon>unclassified sequences</taxon>
        <taxon>metagenomes</taxon>
        <taxon>organismal metagenomes</taxon>
    </lineage>
</organism>
<proteinExistence type="predicted"/>
<name>A0A5J4SMQ0_9ZZZZ</name>
<dbReference type="AlphaFoldDB" id="A0A5J4SMQ0"/>
<comment type="caution">
    <text evidence="1">The sequence shown here is derived from an EMBL/GenBank/DDBJ whole genome shotgun (WGS) entry which is preliminary data.</text>
</comment>
<protein>
    <recommendedName>
        <fullName evidence="3">AbiEi antitoxin C-terminal domain-containing protein</fullName>
    </recommendedName>
</protein>